<dbReference type="EMBL" id="CAGS01000259">
    <property type="protein sequence ID" value="CCF84313.1"/>
    <property type="molecule type" value="Genomic_DNA"/>
</dbReference>
<organism evidence="1 2">
    <name type="scientific">Nitrolancea hollandica Lb</name>
    <dbReference type="NCBI Taxonomy" id="1129897"/>
    <lineage>
        <taxon>Bacteria</taxon>
        <taxon>Pseudomonadati</taxon>
        <taxon>Thermomicrobiota</taxon>
        <taxon>Thermomicrobia</taxon>
        <taxon>Sphaerobacterales</taxon>
        <taxon>Sphaerobacterineae</taxon>
        <taxon>Sphaerobacteraceae</taxon>
        <taxon>Nitrolancea</taxon>
    </lineage>
</organism>
<reference evidence="1 2" key="1">
    <citation type="journal article" date="2012" name="ISME J.">
        <title>Nitrification expanded: discovery, physiology and genomics of a nitrite-oxidizing bacterium from the phylum Chloroflexi.</title>
        <authorList>
            <person name="Sorokin D.Y."/>
            <person name="Lucker S."/>
            <person name="Vejmelkova D."/>
            <person name="Kostrikina N.A."/>
            <person name="Kleerebezem R."/>
            <person name="Rijpstra W.I."/>
            <person name="Damste J.S."/>
            <person name="Le Paslier D."/>
            <person name="Muyzer G."/>
            <person name="Wagner M."/>
            <person name="van Loosdrecht M.C."/>
            <person name="Daims H."/>
        </authorList>
    </citation>
    <scope>NUCLEOTIDE SEQUENCE [LARGE SCALE GENOMIC DNA]</scope>
    <source>
        <strain evidence="2">none</strain>
    </source>
</reference>
<sequence length="80" mass="8676">MISRRRRALDEVRALGVPGAETIAGLLFEGWRADAGDTALMVIARVEGVGGRVIAQAEERARCPWDLAGRVRFRLLGCAV</sequence>
<dbReference type="AlphaFoldDB" id="I4EI01"/>
<name>I4EI01_9BACT</name>
<gene>
    <name evidence="1" type="ORF">NITHO_3310030</name>
</gene>
<dbReference type="Proteomes" id="UP000004221">
    <property type="component" value="Unassembled WGS sequence"/>
</dbReference>
<keyword evidence="2" id="KW-1185">Reference proteome</keyword>
<comment type="caution">
    <text evidence="1">The sequence shown here is derived from an EMBL/GenBank/DDBJ whole genome shotgun (WGS) entry which is preliminary data.</text>
</comment>
<accession>I4EI01</accession>
<protein>
    <submittedName>
        <fullName evidence="1">Uncharacterized protein</fullName>
    </submittedName>
</protein>
<evidence type="ECO:0000313" key="2">
    <source>
        <dbReference type="Proteomes" id="UP000004221"/>
    </source>
</evidence>
<evidence type="ECO:0000313" key="1">
    <source>
        <dbReference type="EMBL" id="CCF84313.1"/>
    </source>
</evidence>
<proteinExistence type="predicted"/>